<comment type="caution">
    <text evidence="1">The sequence shown here is derived from an EMBL/GenBank/DDBJ whole genome shotgun (WGS) entry which is preliminary data.</text>
</comment>
<evidence type="ECO:0000313" key="2">
    <source>
        <dbReference type="Proteomes" id="UP000030481"/>
    </source>
</evidence>
<sequence>MKNFIKNLFILIFASSSLGIIKNNNSFFQILASEGTKVEINFGESFGIDQNIKNLKDRKNIYEKGIIDKVKEGRSNEYKIGRYIIGKRFFREDYCKEIGKYSIIGTVPYVSWCHEDSGPFSLITNPESAFILPLTIELKSGFKKNLIDTLLDGLEADYIGVIKGHEHNPMKLAGPDFKFGQDQLFGIVDHTKKLMLLYEINDLGIKQNTNFSKLSAKNSSYDLVINLIDRKGQVFGGVSFGENKKHCFNHSKNCLLNNIHLLEFHHKIHSPNIVKDTKWGYITEELSPPHSLIKDYVSFQKIFLSRNYYLLIDINQYQARNISSVEVKDIINE</sequence>
<reference evidence="2" key="1">
    <citation type="journal article" date="2014" name="Sci. Data">
        <title>Genomes of diverse isolates of the marine cyanobacterium Prochlorococcus.</title>
        <authorList>
            <person name="Biller S."/>
            <person name="Berube P."/>
            <person name="Thompson J."/>
            <person name="Kelly L."/>
            <person name="Roggensack S."/>
            <person name="Awad L."/>
            <person name="Roache-Johnson K."/>
            <person name="Ding H."/>
            <person name="Giovannoni S.J."/>
            <person name="Moore L.R."/>
            <person name="Chisholm S.W."/>
        </authorList>
    </citation>
    <scope>NUCLEOTIDE SEQUENCE [LARGE SCALE GENOMIC DNA]</scope>
</reference>
<proteinExistence type="predicted"/>
<dbReference type="RefSeq" id="WP_032518595.1">
    <property type="nucleotide sequence ID" value="NZ_JNAR01000016.1"/>
</dbReference>
<dbReference type="AlphaFoldDB" id="A0A0A2AZN9"/>
<gene>
    <name evidence="1" type="ORF">EV01_1645</name>
</gene>
<protein>
    <submittedName>
        <fullName evidence="1">Uncharacterized protein</fullName>
    </submittedName>
</protein>
<name>A0A0A2AZN9_PROMR</name>
<dbReference type="Proteomes" id="UP000030481">
    <property type="component" value="Unassembled WGS sequence"/>
</dbReference>
<accession>A0A0A2AZN9</accession>
<dbReference type="EMBL" id="JNAR01000016">
    <property type="protein sequence ID" value="KGG07308.1"/>
    <property type="molecule type" value="Genomic_DNA"/>
</dbReference>
<organism evidence="1 2">
    <name type="scientific">Prochlorococcus marinus str. MIT 9401</name>
    <dbReference type="NCBI Taxonomy" id="167551"/>
    <lineage>
        <taxon>Bacteria</taxon>
        <taxon>Bacillati</taxon>
        <taxon>Cyanobacteriota</taxon>
        <taxon>Cyanophyceae</taxon>
        <taxon>Synechococcales</taxon>
        <taxon>Prochlorococcaceae</taxon>
        <taxon>Prochlorococcus</taxon>
    </lineage>
</organism>
<evidence type="ECO:0000313" key="1">
    <source>
        <dbReference type="EMBL" id="KGG07308.1"/>
    </source>
</evidence>